<name>A0ACA9PKI8_9GLOM</name>
<feature type="non-terminal residue" evidence="1">
    <location>
        <position position="1"/>
    </location>
</feature>
<proteinExistence type="predicted"/>
<evidence type="ECO:0000313" key="1">
    <source>
        <dbReference type="EMBL" id="CAG8713926.1"/>
    </source>
</evidence>
<gene>
    <name evidence="1" type="ORF">DHETER_LOCUS12423</name>
</gene>
<evidence type="ECO:0000313" key="2">
    <source>
        <dbReference type="Proteomes" id="UP000789702"/>
    </source>
</evidence>
<dbReference type="EMBL" id="CAJVPU010030424">
    <property type="protein sequence ID" value="CAG8713926.1"/>
    <property type="molecule type" value="Genomic_DNA"/>
</dbReference>
<sequence>NEIDFDIAKINITRSSSVKNNSLSQKCNNNSEQSDNIDQDIKEEINIDKKTNEDYNKIIPSLSNINNLDIFLKPSYNSVQLLYNPLLLTKNYITQ</sequence>
<protein>
    <submittedName>
        <fullName evidence="1">16885_t:CDS:1</fullName>
    </submittedName>
</protein>
<comment type="caution">
    <text evidence="1">The sequence shown here is derived from an EMBL/GenBank/DDBJ whole genome shotgun (WGS) entry which is preliminary data.</text>
</comment>
<reference evidence="1" key="1">
    <citation type="submission" date="2021-06" db="EMBL/GenBank/DDBJ databases">
        <authorList>
            <person name="Kallberg Y."/>
            <person name="Tangrot J."/>
            <person name="Rosling A."/>
        </authorList>
    </citation>
    <scope>NUCLEOTIDE SEQUENCE</scope>
    <source>
        <strain evidence="1">IL203A</strain>
    </source>
</reference>
<organism evidence="1 2">
    <name type="scientific">Dentiscutata heterogama</name>
    <dbReference type="NCBI Taxonomy" id="1316150"/>
    <lineage>
        <taxon>Eukaryota</taxon>
        <taxon>Fungi</taxon>
        <taxon>Fungi incertae sedis</taxon>
        <taxon>Mucoromycota</taxon>
        <taxon>Glomeromycotina</taxon>
        <taxon>Glomeromycetes</taxon>
        <taxon>Diversisporales</taxon>
        <taxon>Gigasporaceae</taxon>
        <taxon>Dentiscutata</taxon>
    </lineage>
</organism>
<accession>A0ACA9PKI8</accession>
<keyword evidence="2" id="KW-1185">Reference proteome</keyword>
<dbReference type="Proteomes" id="UP000789702">
    <property type="component" value="Unassembled WGS sequence"/>
</dbReference>